<dbReference type="InterPro" id="IPR007021">
    <property type="entry name" value="DUF659"/>
</dbReference>
<evidence type="ECO:0000259" key="1">
    <source>
        <dbReference type="Pfam" id="PF04937"/>
    </source>
</evidence>
<dbReference type="InterPro" id="IPR012337">
    <property type="entry name" value="RNaseH-like_sf"/>
</dbReference>
<proteinExistence type="predicted"/>
<dbReference type="PANTHER" id="PTHR32166">
    <property type="entry name" value="OSJNBA0013A04.12 PROTEIN"/>
    <property type="match status" value="1"/>
</dbReference>
<accession>A0AAD9U1K5</accession>
<dbReference type="AlphaFoldDB" id="A0AAD9U1K5"/>
<evidence type="ECO:0000313" key="2">
    <source>
        <dbReference type="EMBL" id="KAK2646196.1"/>
    </source>
</evidence>
<keyword evidence="3" id="KW-1185">Reference proteome</keyword>
<name>A0AAD9U1K5_9ROSI</name>
<evidence type="ECO:0000313" key="3">
    <source>
        <dbReference type="Proteomes" id="UP001280121"/>
    </source>
</evidence>
<protein>
    <recommendedName>
        <fullName evidence="1">DUF659 domain-containing protein</fullName>
    </recommendedName>
</protein>
<gene>
    <name evidence="2" type="ORF">Ddye_021391</name>
</gene>
<dbReference type="SUPFAM" id="SSF53098">
    <property type="entry name" value="Ribonuclease H-like"/>
    <property type="match status" value="1"/>
</dbReference>
<feature type="domain" description="DUF659" evidence="1">
    <location>
        <begin position="71"/>
        <end position="142"/>
    </location>
</feature>
<dbReference type="Pfam" id="PF04937">
    <property type="entry name" value="DUF659"/>
    <property type="match status" value="1"/>
</dbReference>
<organism evidence="2 3">
    <name type="scientific">Dipteronia dyeriana</name>
    <dbReference type="NCBI Taxonomy" id="168575"/>
    <lineage>
        <taxon>Eukaryota</taxon>
        <taxon>Viridiplantae</taxon>
        <taxon>Streptophyta</taxon>
        <taxon>Embryophyta</taxon>
        <taxon>Tracheophyta</taxon>
        <taxon>Spermatophyta</taxon>
        <taxon>Magnoliopsida</taxon>
        <taxon>eudicotyledons</taxon>
        <taxon>Gunneridae</taxon>
        <taxon>Pentapetalae</taxon>
        <taxon>rosids</taxon>
        <taxon>malvids</taxon>
        <taxon>Sapindales</taxon>
        <taxon>Sapindaceae</taxon>
        <taxon>Hippocastanoideae</taxon>
        <taxon>Acereae</taxon>
        <taxon>Dipteronia</taxon>
    </lineage>
</organism>
<sequence>MQSVWKNIFRGVYRLKEHIGHIKGNVASCSKSTKENIDLCRKAIDDAKHKRRNKRKEEDEIRAEVNISAEMNYVLKGIQQVGAHNVLQVVTDNASNNIAAVNLLKEKMPHVFWSSCATHTINLIFKSIGKLPKYKKFIDSTKAFKIFVYAHHKTLSLMRSFTKRRDIVRLGVTRFASAFLSLESLVGKNDGLRQIFTSTEWEKCKWANIVKGREAYSTMLSLGFWNGVNFCLKIHTKKMNRLDVDRLNNLVYIKFNVELMNIHKRLRDKEKKFEVLEASDVSNAYEWIVDEDDEEVELDLETDDDMDEEIEVQFKSDEEFADILREGDLD</sequence>
<comment type="caution">
    <text evidence="2">The sequence shown here is derived from an EMBL/GenBank/DDBJ whole genome shotgun (WGS) entry which is preliminary data.</text>
</comment>
<reference evidence="2" key="1">
    <citation type="journal article" date="2023" name="Plant J.">
        <title>Genome sequences and population genomics provide insights into the demographic history, inbreeding, and mutation load of two 'living fossil' tree species of Dipteronia.</title>
        <authorList>
            <person name="Feng Y."/>
            <person name="Comes H.P."/>
            <person name="Chen J."/>
            <person name="Zhu S."/>
            <person name="Lu R."/>
            <person name="Zhang X."/>
            <person name="Li P."/>
            <person name="Qiu J."/>
            <person name="Olsen K.M."/>
            <person name="Qiu Y."/>
        </authorList>
    </citation>
    <scope>NUCLEOTIDE SEQUENCE</scope>
    <source>
        <strain evidence="2">KIB01</strain>
    </source>
</reference>
<dbReference type="Proteomes" id="UP001280121">
    <property type="component" value="Unassembled WGS sequence"/>
</dbReference>
<dbReference type="PANTHER" id="PTHR32166:SF74">
    <property type="entry name" value="OS05G0256350 PROTEIN"/>
    <property type="match status" value="1"/>
</dbReference>
<dbReference type="EMBL" id="JANJYI010000006">
    <property type="protein sequence ID" value="KAK2646196.1"/>
    <property type="molecule type" value="Genomic_DNA"/>
</dbReference>